<dbReference type="AlphaFoldDB" id="A0A853Q363"/>
<reference evidence="1 2" key="1">
    <citation type="journal article" date="2016" name="PLoS ONE">
        <title>Genomic Diversity of Enterotoxigenic Strains of Bacteroides fragilis.</title>
        <authorList>
            <person name="Pierce J.V."/>
            <person name="Bernstein H.D."/>
        </authorList>
    </citation>
    <scope>NUCLEOTIDE SEQUENCE [LARGE SCALE GENOMIC DNA]</scope>
    <source>
        <strain evidence="1 2">20793-3</strain>
    </source>
</reference>
<proteinExistence type="predicted"/>
<accession>A0A853Q363</accession>
<gene>
    <name evidence="1" type="ORF">AC094_03530</name>
</gene>
<evidence type="ECO:0000313" key="2">
    <source>
        <dbReference type="Proteomes" id="UP000093197"/>
    </source>
</evidence>
<organism evidence="1 2">
    <name type="scientific">Bacteroides fragilis</name>
    <dbReference type="NCBI Taxonomy" id="817"/>
    <lineage>
        <taxon>Bacteria</taxon>
        <taxon>Pseudomonadati</taxon>
        <taxon>Bacteroidota</taxon>
        <taxon>Bacteroidia</taxon>
        <taxon>Bacteroidales</taxon>
        <taxon>Bacteroidaceae</taxon>
        <taxon>Bacteroides</taxon>
    </lineage>
</organism>
<dbReference type="EMBL" id="LIDT01000006">
    <property type="protein sequence ID" value="OCR36038.1"/>
    <property type="molecule type" value="Genomic_DNA"/>
</dbReference>
<dbReference type="Proteomes" id="UP000093197">
    <property type="component" value="Unassembled WGS sequence"/>
</dbReference>
<evidence type="ECO:0000313" key="1">
    <source>
        <dbReference type="EMBL" id="OCR36038.1"/>
    </source>
</evidence>
<evidence type="ECO:0008006" key="3">
    <source>
        <dbReference type="Google" id="ProtNLM"/>
    </source>
</evidence>
<sequence length="187" mass="22030">MTLKWMITSIVFILCVLLIAQLYKGKESIAYPNLTVLQEEILRTDSLETVKNRSISFDLDKKIIDSKNSSMKIREILEDSLLIVRFSVYSCRDCLNFLISELDCSKKQSKIKMAMLIANIPVRDLHVKCKEFDNPRLYRVDSLSFDFDYSLTPYVFMIDKKGHISDFFIPRKEFPDQTKKYLERIFK</sequence>
<protein>
    <recommendedName>
        <fullName evidence="3">Alkyl hydroperoxide reductase subunit C/ Thiol specific antioxidant domain-containing protein</fullName>
    </recommendedName>
</protein>
<comment type="caution">
    <text evidence="1">The sequence shown here is derived from an EMBL/GenBank/DDBJ whole genome shotgun (WGS) entry which is preliminary data.</text>
</comment>
<dbReference type="RefSeq" id="WP_227985659.1">
    <property type="nucleotide sequence ID" value="NZ_CAAKNW010000092.1"/>
</dbReference>
<name>A0A853Q363_BACFG</name>